<feature type="transmembrane region" description="Helical" evidence="12">
    <location>
        <begin position="23"/>
        <end position="47"/>
    </location>
</feature>
<sequence>MDTAENGTKMDKSSPALSPTSSIFLALVLVFTAVVNIISNALVLVILARNNRLRTCTNVFIANLSVADLLAGMILLPAAAESLFSRDDQQMADVSYTLVCEFYGFLNSLYGISSSLTVAVIALDRYHSILNCLQYETIVTQRRTVLLIVWIWLQAIFVSFCPLVGWGTFSLNPSQRCSSHSPDKHGFIYFKTATCVILPYAVTVFCYIRIHVVARRHARTIVNIQIRDARNRLKSGGVNANLSASKKTIMVYVVLGVYTVCWMPYYTGQLLVTAFPSVKLPGKFLLTAAALSLVNSACNPIMYALITSQFRNGLKRVYRQIRRRIFSGDARQVNPNGPRGDSRSSWTFTRSSAKRFFATSHEATRPKLVITDMNPVCAVIREESSMNTKPPSPPEEARETGTFLSVYPLTLQVPTEHRHSTKKNPEKSPRELKVKKNGWIGK</sequence>
<evidence type="ECO:0000256" key="4">
    <source>
        <dbReference type="ARBA" id="ARBA00022989"/>
    </source>
</evidence>
<evidence type="ECO:0000256" key="1">
    <source>
        <dbReference type="ARBA" id="ARBA00004651"/>
    </source>
</evidence>
<dbReference type="EMBL" id="RCHS01003667">
    <property type="protein sequence ID" value="RMX40293.1"/>
    <property type="molecule type" value="Genomic_DNA"/>
</dbReference>
<dbReference type="OMA" id="GWGHFEY"/>
<evidence type="ECO:0000256" key="11">
    <source>
        <dbReference type="SAM" id="MobiDB-lite"/>
    </source>
</evidence>
<comment type="similarity">
    <text evidence="10">Belongs to the G-protein coupled receptor 1 family.</text>
</comment>
<feature type="transmembrane region" description="Helical" evidence="12">
    <location>
        <begin position="144"/>
        <end position="167"/>
    </location>
</feature>
<dbReference type="InterPro" id="IPR017452">
    <property type="entry name" value="GPCR_Rhodpsn_7TM"/>
</dbReference>
<dbReference type="SUPFAM" id="SSF81321">
    <property type="entry name" value="Family A G protein-coupled receptor-like"/>
    <property type="match status" value="1"/>
</dbReference>
<evidence type="ECO:0000256" key="10">
    <source>
        <dbReference type="RuleBase" id="RU000688"/>
    </source>
</evidence>
<dbReference type="PRINTS" id="PR01788">
    <property type="entry name" value="PROSTANOIDR"/>
</dbReference>
<keyword evidence="6 12" id="KW-0472">Membrane</keyword>
<dbReference type="CDD" id="cd00637">
    <property type="entry name" value="7tm_classA_rhodopsin-like"/>
    <property type="match status" value="1"/>
</dbReference>
<feature type="domain" description="G-protein coupled receptors family 1 profile" evidence="13">
    <location>
        <begin position="39"/>
        <end position="303"/>
    </location>
</feature>
<dbReference type="PROSITE" id="PS00237">
    <property type="entry name" value="G_PROTEIN_RECEP_F1_1"/>
    <property type="match status" value="1"/>
</dbReference>
<evidence type="ECO:0000256" key="3">
    <source>
        <dbReference type="ARBA" id="ARBA00022692"/>
    </source>
</evidence>
<evidence type="ECO:0000256" key="9">
    <source>
        <dbReference type="ARBA" id="ARBA00023224"/>
    </source>
</evidence>
<dbReference type="GO" id="GO:0005886">
    <property type="term" value="C:plasma membrane"/>
    <property type="evidence" value="ECO:0007669"/>
    <property type="project" value="UniProtKB-SubCell"/>
</dbReference>
<comment type="caution">
    <text evidence="14">The sequence shown here is derived from an EMBL/GenBank/DDBJ whole genome shotgun (WGS) entry which is preliminary data.</text>
</comment>
<evidence type="ECO:0000256" key="2">
    <source>
        <dbReference type="ARBA" id="ARBA00022475"/>
    </source>
</evidence>
<dbReference type="Pfam" id="PF00001">
    <property type="entry name" value="7tm_1"/>
    <property type="match status" value="1"/>
</dbReference>
<feature type="transmembrane region" description="Helical" evidence="12">
    <location>
        <begin position="102"/>
        <end position="123"/>
    </location>
</feature>
<evidence type="ECO:0000256" key="5">
    <source>
        <dbReference type="ARBA" id="ARBA00023040"/>
    </source>
</evidence>
<dbReference type="PROSITE" id="PS50262">
    <property type="entry name" value="G_PROTEIN_RECEP_F1_2"/>
    <property type="match status" value="1"/>
</dbReference>
<reference evidence="14 15" key="1">
    <citation type="journal article" date="2018" name="Sci. Rep.">
        <title>Comparative analysis of the Pocillopora damicornis genome highlights role of immune system in coral evolution.</title>
        <authorList>
            <person name="Cunning R."/>
            <person name="Bay R.A."/>
            <person name="Gillette P."/>
            <person name="Baker A.C."/>
            <person name="Traylor-Knowles N."/>
        </authorList>
    </citation>
    <scope>NUCLEOTIDE SEQUENCE [LARGE SCALE GENOMIC DNA]</scope>
    <source>
        <strain evidence="14">RSMAS</strain>
        <tissue evidence="14">Whole animal</tissue>
    </source>
</reference>
<dbReference type="Gene3D" id="1.20.1070.10">
    <property type="entry name" value="Rhodopsin 7-helix transmembrane proteins"/>
    <property type="match status" value="1"/>
</dbReference>
<dbReference type="PRINTS" id="PR00237">
    <property type="entry name" value="GPCRRHODOPSN"/>
</dbReference>
<keyword evidence="7 10" id="KW-0675">Receptor</keyword>
<feature type="transmembrane region" description="Helical" evidence="12">
    <location>
        <begin position="285"/>
        <end position="306"/>
    </location>
</feature>
<evidence type="ECO:0000256" key="8">
    <source>
        <dbReference type="ARBA" id="ARBA00023180"/>
    </source>
</evidence>
<evidence type="ECO:0000259" key="13">
    <source>
        <dbReference type="PROSITE" id="PS50262"/>
    </source>
</evidence>
<evidence type="ECO:0000313" key="15">
    <source>
        <dbReference type="Proteomes" id="UP000275408"/>
    </source>
</evidence>
<keyword evidence="15" id="KW-1185">Reference proteome</keyword>
<keyword evidence="2" id="KW-1003">Cell membrane</keyword>
<dbReference type="PANTHER" id="PTHR22752">
    <property type="entry name" value="G PROTEIN-COUPLED RECEPTOR"/>
    <property type="match status" value="1"/>
</dbReference>
<dbReference type="Proteomes" id="UP000275408">
    <property type="component" value="Unassembled WGS sequence"/>
</dbReference>
<dbReference type="AlphaFoldDB" id="A0A3M6TFY4"/>
<dbReference type="OrthoDB" id="10071887at2759"/>
<accession>A0A3M6TFY4</accession>
<dbReference type="InterPro" id="IPR000276">
    <property type="entry name" value="GPCR_Rhodpsn"/>
</dbReference>
<dbReference type="SMART" id="SM01381">
    <property type="entry name" value="7TM_GPCR_Srsx"/>
    <property type="match status" value="1"/>
</dbReference>
<keyword evidence="9 10" id="KW-0807">Transducer</keyword>
<name>A0A3M6TFY4_POCDA</name>
<feature type="transmembrane region" description="Helical" evidence="12">
    <location>
        <begin position="249"/>
        <end position="265"/>
    </location>
</feature>
<gene>
    <name evidence="14" type="ORF">pdam_00008726</name>
</gene>
<feature type="region of interest" description="Disordered" evidence="11">
    <location>
        <begin position="383"/>
        <end position="442"/>
    </location>
</feature>
<keyword evidence="4 12" id="KW-1133">Transmembrane helix</keyword>
<evidence type="ECO:0000256" key="12">
    <source>
        <dbReference type="SAM" id="Phobius"/>
    </source>
</evidence>
<evidence type="ECO:0000313" key="14">
    <source>
        <dbReference type="EMBL" id="RMX40293.1"/>
    </source>
</evidence>
<keyword evidence="5 10" id="KW-0297">G-protein coupled receptor</keyword>
<protein>
    <recommendedName>
        <fullName evidence="13">G-protein coupled receptors family 1 profile domain-containing protein</fullName>
    </recommendedName>
</protein>
<evidence type="ECO:0000256" key="6">
    <source>
        <dbReference type="ARBA" id="ARBA00023136"/>
    </source>
</evidence>
<comment type="subcellular location">
    <subcellularLocation>
        <location evidence="1">Cell membrane</location>
        <topology evidence="1">Multi-pass membrane protein</topology>
    </subcellularLocation>
</comment>
<feature type="transmembrane region" description="Helical" evidence="12">
    <location>
        <begin position="59"/>
        <end position="80"/>
    </location>
</feature>
<dbReference type="GO" id="GO:0004930">
    <property type="term" value="F:G protein-coupled receptor activity"/>
    <property type="evidence" value="ECO:0007669"/>
    <property type="project" value="UniProtKB-KW"/>
</dbReference>
<dbReference type="InterPro" id="IPR008365">
    <property type="entry name" value="Prostanoid_rcpt"/>
</dbReference>
<keyword evidence="8" id="KW-0325">Glycoprotein</keyword>
<dbReference type="STRING" id="46731.A0A3M6TFY4"/>
<feature type="transmembrane region" description="Helical" evidence="12">
    <location>
        <begin position="187"/>
        <end position="210"/>
    </location>
</feature>
<keyword evidence="3 10" id="KW-0812">Transmembrane</keyword>
<feature type="compositionally biased region" description="Basic and acidic residues" evidence="11">
    <location>
        <begin position="415"/>
        <end position="434"/>
    </location>
</feature>
<evidence type="ECO:0000256" key="7">
    <source>
        <dbReference type="ARBA" id="ARBA00023170"/>
    </source>
</evidence>
<dbReference type="PANTHER" id="PTHR22752:SF14">
    <property type="entry name" value="G-PROTEIN COUPLED RECEPTORS FAMILY 1 PROFILE DOMAIN-CONTAINING PROTEIN"/>
    <property type="match status" value="1"/>
</dbReference>
<organism evidence="14 15">
    <name type="scientific">Pocillopora damicornis</name>
    <name type="common">Cauliflower coral</name>
    <name type="synonym">Millepora damicornis</name>
    <dbReference type="NCBI Taxonomy" id="46731"/>
    <lineage>
        <taxon>Eukaryota</taxon>
        <taxon>Metazoa</taxon>
        <taxon>Cnidaria</taxon>
        <taxon>Anthozoa</taxon>
        <taxon>Hexacorallia</taxon>
        <taxon>Scleractinia</taxon>
        <taxon>Astrocoeniina</taxon>
        <taxon>Pocilloporidae</taxon>
        <taxon>Pocillopora</taxon>
    </lineage>
</organism>
<proteinExistence type="inferred from homology"/>